<dbReference type="KEGG" id="dto:TOL2_C20670"/>
<evidence type="ECO:0000313" key="2">
    <source>
        <dbReference type="Proteomes" id="UP000007347"/>
    </source>
</evidence>
<organism evidence="1 2">
    <name type="scientific">Desulfobacula toluolica (strain DSM 7467 / Tol2)</name>
    <dbReference type="NCBI Taxonomy" id="651182"/>
    <lineage>
        <taxon>Bacteria</taxon>
        <taxon>Pseudomonadati</taxon>
        <taxon>Thermodesulfobacteriota</taxon>
        <taxon>Desulfobacteria</taxon>
        <taxon>Desulfobacterales</taxon>
        <taxon>Desulfobacteraceae</taxon>
        <taxon>Desulfobacula</taxon>
    </lineage>
</organism>
<dbReference type="InterPro" id="IPR008878">
    <property type="entry name" value="Transposase_IS66_Orf2"/>
</dbReference>
<evidence type="ECO:0000313" key="1">
    <source>
        <dbReference type="EMBL" id="CCK80228.1"/>
    </source>
</evidence>
<dbReference type="HOGENOM" id="CLU_128110_0_2_7"/>
<dbReference type="EMBL" id="FO203503">
    <property type="protein sequence ID" value="CCK80228.1"/>
    <property type="molecule type" value="Genomic_DNA"/>
</dbReference>
<dbReference type="Proteomes" id="UP000007347">
    <property type="component" value="Chromosome"/>
</dbReference>
<sequence>MFSPKQNLKIHIALGSTDMRKSIDGLSILVSEKFNLDPFSGHLFVFCNRKQTILKILYWDRNGFCLWHKRLEKDRFQWPRSKDAVMTIGAHELAWLIDGLSIHQKKAYKPLRFTSVF</sequence>
<accession>K0NK04</accession>
<dbReference type="AlphaFoldDB" id="K0NK04"/>
<protein>
    <submittedName>
        <fullName evidence="1">Transposase, IS66 family Orf2</fullName>
    </submittedName>
</protein>
<proteinExistence type="predicted"/>
<reference evidence="1 2" key="1">
    <citation type="journal article" date="2013" name="Environ. Microbiol.">
        <title>Complete genome, catabolic sub-proteomes and key-metabolites of Desulfobacula toluolica Tol2, a marine, aromatic compound-degrading, sulfate-reducing bacterium.</title>
        <authorList>
            <person name="Wohlbrand L."/>
            <person name="Jacob J.H."/>
            <person name="Kube M."/>
            <person name="Mussmann M."/>
            <person name="Jarling R."/>
            <person name="Beck A."/>
            <person name="Amann R."/>
            <person name="Wilkes H."/>
            <person name="Reinhardt R."/>
            <person name="Rabus R."/>
        </authorList>
    </citation>
    <scope>NUCLEOTIDE SEQUENCE [LARGE SCALE GENOMIC DNA]</scope>
    <source>
        <strain evidence="2">DSM 7467 / Tol2</strain>
    </source>
</reference>
<dbReference type="NCBIfam" id="NF033819">
    <property type="entry name" value="IS66_TnpB"/>
    <property type="match status" value="1"/>
</dbReference>
<dbReference type="PANTHER" id="PTHR36455:SF1">
    <property type="entry name" value="BLR8292 PROTEIN"/>
    <property type="match status" value="1"/>
</dbReference>
<keyword evidence="2" id="KW-1185">Reference proteome</keyword>
<dbReference type="STRING" id="651182.TOL2_C20670"/>
<dbReference type="Pfam" id="PF05717">
    <property type="entry name" value="TnpB_IS66"/>
    <property type="match status" value="1"/>
</dbReference>
<name>K0NK04_DESTT</name>
<dbReference type="PANTHER" id="PTHR36455">
    <property type="match status" value="1"/>
</dbReference>
<gene>
    <name evidence="1" type="ordered locus">TOL2_C20670</name>
</gene>
<dbReference type="PATRIC" id="fig|651182.5.peg.2456"/>